<protein>
    <recommendedName>
        <fullName evidence="4">Phospholipase_D-nuclease N-terminal</fullName>
    </recommendedName>
</protein>
<dbReference type="AlphaFoldDB" id="A0A941I2U1"/>
<dbReference type="Proteomes" id="UP000680158">
    <property type="component" value="Unassembled WGS sequence"/>
</dbReference>
<sequence>MIQLSYTLFVLVIIYQIFVSFLIYRAEEYERAQRLVQITLIWFIPIVTAFVLHSFLRNQRKTSQVKINNVSTQDQNVVLGYGDIKD</sequence>
<reference evidence="2 3" key="1">
    <citation type="submission" date="2021-04" db="EMBL/GenBank/DDBJ databases">
        <title>novel species isolated from subtropical streams in China.</title>
        <authorList>
            <person name="Lu H."/>
        </authorList>
    </citation>
    <scope>NUCLEOTIDE SEQUENCE [LARGE SCALE GENOMIC DNA]</scope>
    <source>
        <strain evidence="2 3">BYS107W</strain>
    </source>
</reference>
<evidence type="ECO:0000313" key="2">
    <source>
        <dbReference type="EMBL" id="MBR7746692.1"/>
    </source>
</evidence>
<keyword evidence="3" id="KW-1185">Reference proteome</keyword>
<feature type="transmembrane region" description="Helical" evidence="1">
    <location>
        <begin position="36"/>
        <end position="56"/>
    </location>
</feature>
<organism evidence="2 3">
    <name type="scientific">Undibacterium baiyunense</name>
    <dbReference type="NCBI Taxonomy" id="2828731"/>
    <lineage>
        <taxon>Bacteria</taxon>
        <taxon>Pseudomonadati</taxon>
        <taxon>Pseudomonadota</taxon>
        <taxon>Betaproteobacteria</taxon>
        <taxon>Burkholderiales</taxon>
        <taxon>Oxalobacteraceae</taxon>
        <taxon>Undibacterium</taxon>
    </lineage>
</organism>
<evidence type="ECO:0008006" key="4">
    <source>
        <dbReference type="Google" id="ProtNLM"/>
    </source>
</evidence>
<keyword evidence="1" id="KW-0812">Transmembrane</keyword>
<dbReference type="RefSeq" id="WP_212683998.1">
    <property type="nucleotide sequence ID" value="NZ_JAGSPM010000004.1"/>
</dbReference>
<gene>
    <name evidence="2" type="ORF">KDM92_08865</name>
</gene>
<dbReference type="EMBL" id="JAGSPM010000004">
    <property type="protein sequence ID" value="MBR7746692.1"/>
    <property type="molecule type" value="Genomic_DNA"/>
</dbReference>
<proteinExistence type="predicted"/>
<accession>A0A941I2U1</accession>
<name>A0A941I2U1_9BURK</name>
<keyword evidence="1" id="KW-1133">Transmembrane helix</keyword>
<keyword evidence="1" id="KW-0472">Membrane</keyword>
<comment type="caution">
    <text evidence="2">The sequence shown here is derived from an EMBL/GenBank/DDBJ whole genome shotgun (WGS) entry which is preliminary data.</text>
</comment>
<evidence type="ECO:0000256" key="1">
    <source>
        <dbReference type="SAM" id="Phobius"/>
    </source>
</evidence>
<feature type="transmembrane region" description="Helical" evidence="1">
    <location>
        <begin position="6"/>
        <end position="24"/>
    </location>
</feature>
<evidence type="ECO:0000313" key="3">
    <source>
        <dbReference type="Proteomes" id="UP000680158"/>
    </source>
</evidence>